<dbReference type="GO" id="GO:0033573">
    <property type="term" value="C:high-affinity iron permease complex"/>
    <property type="evidence" value="ECO:0007669"/>
    <property type="project" value="InterPro"/>
</dbReference>
<dbReference type="EMBL" id="CP017480">
    <property type="protein sequence ID" value="APG06613.1"/>
    <property type="molecule type" value="Genomic_DNA"/>
</dbReference>
<evidence type="ECO:0000256" key="8">
    <source>
        <dbReference type="ARBA" id="ARBA00023136"/>
    </source>
</evidence>
<evidence type="ECO:0000256" key="3">
    <source>
        <dbReference type="ARBA" id="ARBA00022617"/>
    </source>
</evidence>
<keyword evidence="8 10" id="KW-0472">Membrane</keyword>
<gene>
    <name evidence="12" type="ORF">BJI69_17530</name>
</gene>
<dbReference type="Pfam" id="PF03239">
    <property type="entry name" value="FTR1"/>
    <property type="match status" value="1"/>
</dbReference>
<dbReference type="GO" id="GO:0046872">
    <property type="term" value="F:metal ion binding"/>
    <property type="evidence" value="ECO:0007669"/>
    <property type="project" value="UniProtKB-KW"/>
</dbReference>
<evidence type="ECO:0000256" key="2">
    <source>
        <dbReference type="ARBA" id="ARBA00008333"/>
    </source>
</evidence>
<organism evidence="12 13">
    <name type="scientific">Luteibacter rhizovicinus DSM 16549</name>
    <dbReference type="NCBI Taxonomy" id="1440763"/>
    <lineage>
        <taxon>Bacteria</taxon>
        <taxon>Pseudomonadati</taxon>
        <taxon>Pseudomonadota</taxon>
        <taxon>Gammaproteobacteria</taxon>
        <taxon>Lysobacterales</taxon>
        <taxon>Rhodanobacteraceae</taxon>
        <taxon>Luteibacter</taxon>
    </lineage>
</organism>
<dbReference type="PROSITE" id="PS51007">
    <property type="entry name" value="CYTC"/>
    <property type="match status" value="1"/>
</dbReference>
<feature type="transmembrane region" description="Helical" evidence="10">
    <location>
        <begin position="588"/>
        <end position="613"/>
    </location>
</feature>
<comment type="similarity">
    <text evidence="2">Belongs to the oxidase-dependent Fe transporter (OFeT) (TC 9.A.10.1) family.</text>
</comment>
<feature type="transmembrane region" description="Helical" evidence="10">
    <location>
        <begin position="403"/>
        <end position="426"/>
    </location>
</feature>
<accession>A0A1L3F002</accession>
<reference evidence="13" key="1">
    <citation type="submission" date="2016-09" db="EMBL/GenBank/DDBJ databases">
        <authorList>
            <person name="Lysoe E."/>
        </authorList>
    </citation>
    <scope>NUCLEOTIDE SEQUENCE [LARGE SCALE GENOMIC DNA]</scope>
    <source>
        <strain evidence="13">LJ96T</strain>
    </source>
</reference>
<dbReference type="AlphaFoldDB" id="A0A1L3F002"/>
<sequence length="628" mass="66544">MAAEPYAADAQTAWRLLDYIAVDYAGAVNHGVVSSPAEYAEQQEFAATVATHIAALPEKPGKAALLAQSDALKAAIASKSEPKDVADASHRLAAALLAAYPVPLAPSRVPDFARGAQLFQQNCMACHGATGHGDGPAAKALATPPIAFTDQDRARERSVFSLYQIVTQGVDGTPMPSFASLSDDDRWSLALYVGHFAVPDPVAAAGEQRWKNDAGTHKDVPDLTSLVTTTPAALGKRIGQQQADEIMGYLRRHPEALAPKVSASSLSVVRDKLKASLAAYREGDKPGASTLALSAYLDGFEPIEPLLGTRDSTLLEHIEGSMGEYRAAIEHGATVDDVATREQVLSNLLDDAETALSPNASGALSTFIGAATILLREGLEALLIVVAMIAFLRKAERMEVMPYVHAGWTGALVAGFLTWVVATWLIGISGASRELTEGFGSVFAAVVLLSIGIWMHGKSQAGQWQRYIKARMATALSGRSAWFLFGLAFIVVYREVFETILFYAALWTPGSGAALLAGAATACVALAIIAWALLRYSRILPIAKFFNYSSWLMAILTVVLAGKGIAALQEAGIVGIRPLGGVPRLELIGLFPTWQSVGAQGLMVAAVIAGFWANHRKAMKEASATPPR</sequence>
<dbReference type="InterPro" id="IPR009056">
    <property type="entry name" value="Cyt_c-like_dom"/>
</dbReference>
<keyword evidence="4 10" id="KW-0812">Transmembrane</keyword>
<evidence type="ECO:0000313" key="13">
    <source>
        <dbReference type="Proteomes" id="UP000182987"/>
    </source>
</evidence>
<evidence type="ECO:0000256" key="5">
    <source>
        <dbReference type="ARBA" id="ARBA00022723"/>
    </source>
</evidence>
<dbReference type="InterPro" id="IPR036909">
    <property type="entry name" value="Cyt_c-like_dom_sf"/>
</dbReference>
<feature type="transmembrane region" description="Helical" evidence="10">
    <location>
        <begin position="438"/>
        <end position="455"/>
    </location>
</feature>
<evidence type="ECO:0000256" key="6">
    <source>
        <dbReference type="ARBA" id="ARBA00022989"/>
    </source>
</evidence>
<keyword evidence="13" id="KW-1185">Reference proteome</keyword>
<evidence type="ECO:0000313" key="12">
    <source>
        <dbReference type="EMBL" id="APG06613.1"/>
    </source>
</evidence>
<evidence type="ECO:0000259" key="11">
    <source>
        <dbReference type="PROSITE" id="PS51007"/>
    </source>
</evidence>
<name>A0A1L3F002_9GAMM</name>
<comment type="subcellular location">
    <subcellularLocation>
        <location evidence="1">Membrane</location>
        <topology evidence="1">Multi-pass membrane protein</topology>
    </subcellularLocation>
</comment>
<keyword evidence="5 9" id="KW-0479">Metal-binding</keyword>
<feature type="transmembrane region" description="Helical" evidence="10">
    <location>
        <begin position="476"/>
        <end position="493"/>
    </location>
</feature>
<evidence type="ECO:0000256" key="10">
    <source>
        <dbReference type="SAM" id="Phobius"/>
    </source>
</evidence>
<dbReference type="GO" id="GO:0015093">
    <property type="term" value="F:ferrous iron transmembrane transporter activity"/>
    <property type="evidence" value="ECO:0007669"/>
    <property type="project" value="TreeGrafter"/>
</dbReference>
<keyword evidence="6 10" id="KW-1133">Transmembrane helix</keyword>
<dbReference type="STRING" id="1440763.BJI69_17530"/>
<feature type="transmembrane region" description="Helical" evidence="10">
    <location>
        <begin position="546"/>
        <end position="568"/>
    </location>
</feature>
<feature type="domain" description="Cytochrome c" evidence="11">
    <location>
        <begin position="110"/>
        <end position="197"/>
    </location>
</feature>
<dbReference type="Proteomes" id="UP000182987">
    <property type="component" value="Chromosome"/>
</dbReference>
<dbReference type="Gene3D" id="1.10.760.10">
    <property type="entry name" value="Cytochrome c-like domain"/>
    <property type="match status" value="1"/>
</dbReference>
<dbReference type="SUPFAM" id="SSF46626">
    <property type="entry name" value="Cytochrome c"/>
    <property type="match status" value="1"/>
</dbReference>
<evidence type="ECO:0000256" key="1">
    <source>
        <dbReference type="ARBA" id="ARBA00004141"/>
    </source>
</evidence>
<dbReference type="InterPro" id="IPR004923">
    <property type="entry name" value="FTR1/Fip1/EfeU"/>
</dbReference>
<keyword evidence="3 9" id="KW-0349">Heme</keyword>
<dbReference type="PANTHER" id="PTHR31632:SF2">
    <property type="entry name" value="PLASMA MEMBRANE IRON PERMEASE"/>
    <property type="match status" value="1"/>
</dbReference>
<feature type="transmembrane region" description="Helical" evidence="10">
    <location>
        <begin position="513"/>
        <end position="534"/>
    </location>
</feature>
<evidence type="ECO:0000256" key="4">
    <source>
        <dbReference type="ARBA" id="ARBA00022692"/>
    </source>
</evidence>
<evidence type="ECO:0000256" key="9">
    <source>
        <dbReference type="PROSITE-ProRule" id="PRU00433"/>
    </source>
</evidence>
<dbReference type="GO" id="GO:0009055">
    <property type="term" value="F:electron transfer activity"/>
    <property type="evidence" value="ECO:0007669"/>
    <property type="project" value="InterPro"/>
</dbReference>
<dbReference type="KEGG" id="lrz:BJI69_17530"/>
<protein>
    <submittedName>
        <fullName evidence="12">Iron permease</fullName>
    </submittedName>
</protein>
<dbReference type="GO" id="GO:0020037">
    <property type="term" value="F:heme binding"/>
    <property type="evidence" value="ECO:0007669"/>
    <property type="project" value="InterPro"/>
</dbReference>
<keyword evidence="7 9" id="KW-0408">Iron</keyword>
<dbReference type="Pfam" id="PF13442">
    <property type="entry name" value="Cytochrome_CBB3"/>
    <property type="match status" value="1"/>
</dbReference>
<feature type="transmembrane region" description="Helical" evidence="10">
    <location>
        <begin position="367"/>
        <end position="391"/>
    </location>
</feature>
<proteinExistence type="inferred from homology"/>
<dbReference type="PANTHER" id="PTHR31632">
    <property type="entry name" value="IRON TRANSPORTER FTH1"/>
    <property type="match status" value="1"/>
</dbReference>
<evidence type="ECO:0000256" key="7">
    <source>
        <dbReference type="ARBA" id="ARBA00023004"/>
    </source>
</evidence>